<evidence type="ECO:0000256" key="2">
    <source>
        <dbReference type="ARBA" id="ARBA00006285"/>
    </source>
</evidence>
<comment type="catalytic activity">
    <reaction evidence="1">
        <text>Hydrolysis of terminal non-reducing N-acetyl-D-hexosamine residues in N-acetyl-beta-D-hexosaminides.</text>
        <dbReference type="EC" id="3.2.1.52"/>
    </reaction>
</comment>
<keyword evidence="8" id="KW-1185">Reference proteome</keyword>
<keyword evidence="5" id="KW-0472">Membrane</keyword>
<dbReference type="EC" id="3.2.1.52" evidence="3"/>
<evidence type="ECO:0000259" key="6">
    <source>
        <dbReference type="Pfam" id="PF00728"/>
    </source>
</evidence>
<dbReference type="CDD" id="cd06565">
    <property type="entry name" value="GH20_GcnA-like"/>
    <property type="match status" value="1"/>
</dbReference>
<reference evidence="7" key="2">
    <citation type="submission" date="2017-10" db="EMBL/GenBank/DDBJ databases">
        <title>Ladona fulva Genome sequencing and assembly.</title>
        <authorList>
            <person name="Murali S."/>
            <person name="Richards S."/>
            <person name="Bandaranaike D."/>
            <person name="Bellair M."/>
            <person name="Blankenburg K."/>
            <person name="Chao H."/>
            <person name="Dinh H."/>
            <person name="Doddapaneni H."/>
            <person name="Dugan-Rocha S."/>
            <person name="Elkadiri S."/>
            <person name="Gnanaolivu R."/>
            <person name="Hernandez B."/>
            <person name="Skinner E."/>
            <person name="Javaid M."/>
            <person name="Lee S."/>
            <person name="Li M."/>
            <person name="Ming W."/>
            <person name="Munidasa M."/>
            <person name="Muniz J."/>
            <person name="Nguyen L."/>
            <person name="Hughes D."/>
            <person name="Osuji N."/>
            <person name="Pu L.-L."/>
            <person name="Puazo M."/>
            <person name="Qu C."/>
            <person name="Quiroz J."/>
            <person name="Raj R."/>
            <person name="Weissenberger G."/>
            <person name="Xin Y."/>
            <person name="Zou X."/>
            <person name="Han Y."/>
            <person name="Worley K."/>
            <person name="Muzny D."/>
            <person name="Gibbs R."/>
        </authorList>
    </citation>
    <scope>NUCLEOTIDE SEQUENCE</scope>
    <source>
        <strain evidence="7">Sampled in the wild</strain>
    </source>
</reference>
<dbReference type="PANTHER" id="PTHR21040">
    <property type="entry name" value="BCDNA.GH04120"/>
    <property type="match status" value="1"/>
</dbReference>
<proteinExistence type="inferred from homology"/>
<dbReference type="EMBL" id="KZ308844">
    <property type="protein sequence ID" value="KAG8234758.1"/>
    <property type="molecule type" value="Genomic_DNA"/>
</dbReference>
<keyword evidence="5" id="KW-0812">Transmembrane</keyword>
<reference evidence="7" key="1">
    <citation type="submission" date="2013-04" db="EMBL/GenBank/DDBJ databases">
        <authorList>
            <person name="Qu J."/>
            <person name="Murali S.C."/>
            <person name="Bandaranaike D."/>
            <person name="Bellair M."/>
            <person name="Blankenburg K."/>
            <person name="Chao H."/>
            <person name="Dinh H."/>
            <person name="Doddapaneni H."/>
            <person name="Downs B."/>
            <person name="Dugan-Rocha S."/>
            <person name="Elkadiri S."/>
            <person name="Gnanaolivu R.D."/>
            <person name="Hernandez B."/>
            <person name="Javaid M."/>
            <person name="Jayaseelan J.C."/>
            <person name="Lee S."/>
            <person name="Li M."/>
            <person name="Ming W."/>
            <person name="Munidasa M."/>
            <person name="Muniz J."/>
            <person name="Nguyen L."/>
            <person name="Ongeri F."/>
            <person name="Osuji N."/>
            <person name="Pu L.-L."/>
            <person name="Puazo M."/>
            <person name="Qu C."/>
            <person name="Quiroz J."/>
            <person name="Raj R."/>
            <person name="Weissenberger G."/>
            <person name="Xin Y."/>
            <person name="Zou X."/>
            <person name="Han Y."/>
            <person name="Richards S."/>
            <person name="Worley K."/>
            <person name="Muzny D."/>
            <person name="Gibbs R."/>
        </authorList>
    </citation>
    <scope>NUCLEOTIDE SEQUENCE</scope>
    <source>
        <strain evidence="7">Sampled in the wild</strain>
    </source>
</reference>
<dbReference type="SUPFAM" id="SSF51445">
    <property type="entry name" value="(Trans)glycosidases"/>
    <property type="match status" value="1"/>
</dbReference>
<feature type="domain" description="Glycoside hydrolase family 20 catalytic" evidence="6">
    <location>
        <begin position="44"/>
        <end position="186"/>
    </location>
</feature>
<dbReference type="InterPro" id="IPR038901">
    <property type="entry name" value="HEXDC-like"/>
</dbReference>
<keyword evidence="5" id="KW-1133">Transmembrane helix</keyword>
<dbReference type="AlphaFoldDB" id="A0A8K0KI50"/>
<evidence type="ECO:0000256" key="1">
    <source>
        <dbReference type="ARBA" id="ARBA00001231"/>
    </source>
</evidence>
<evidence type="ECO:0000256" key="3">
    <source>
        <dbReference type="ARBA" id="ARBA00012663"/>
    </source>
</evidence>
<feature type="transmembrane region" description="Helical" evidence="5">
    <location>
        <begin position="573"/>
        <end position="592"/>
    </location>
</feature>
<feature type="non-terminal residue" evidence="7">
    <location>
        <position position="1"/>
    </location>
</feature>
<organism evidence="7 8">
    <name type="scientific">Ladona fulva</name>
    <name type="common">Scarce chaser dragonfly</name>
    <name type="synonym">Libellula fulva</name>
    <dbReference type="NCBI Taxonomy" id="123851"/>
    <lineage>
        <taxon>Eukaryota</taxon>
        <taxon>Metazoa</taxon>
        <taxon>Ecdysozoa</taxon>
        <taxon>Arthropoda</taxon>
        <taxon>Hexapoda</taxon>
        <taxon>Insecta</taxon>
        <taxon>Pterygota</taxon>
        <taxon>Palaeoptera</taxon>
        <taxon>Odonata</taxon>
        <taxon>Epiprocta</taxon>
        <taxon>Anisoptera</taxon>
        <taxon>Libelluloidea</taxon>
        <taxon>Libellulidae</taxon>
        <taxon>Ladona</taxon>
    </lineage>
</organism>
<name>A0A8K0KI50_LADFU</name>
<comment type="caution">
    <text evidence="7">The sequence shown here is derived from an EMBL/GenBank/DDBJ whole genome shotgun (WGS) entry which is preliminary data.</text>
</comment>
<evidence type="ECO:0000313" key="8">
    <source>
        <dbReference type="Proteomes" id="UP000792457"/>
    </source>
</evidence>
<keyword evidence="4" id="KW-0378">Hydrolase</keyword>
<evidence type="ECO:0000256" key="5">
    <source>
        <dbReference type="SAM" id="Phobius"/>
    </source>
</evidence>
<dbReference type="InterPro" id="IPR017853">
    <property type="entry name" value="GH"/>
</dbReference>
<sequence length="663" mass="74604">MKGAPPTVAYLKKIFPILAHLGATGILLEWEDVFPFASISPLAAGNAYSRSDVAAILASARSNDLEVIPLVQTFGHLEFALKHAEWSSLREDERVPTALCPSLNASRVFVERMLDEVISAHSVDGRAPKFVHIGCDEVFQLGECPRCRSSPRERLFLSHVTHVAASVRNRFGSTPIIWDDMLRHVSPEAMRESGLGNLVEPMVWVYAEDVYRFVPPGVWDKYAAIFDRVWAASAFKGAFGETLYVPNAKRHLDNNLRWLDVMSRESTKFKGGFRGLVLTGWQRYDHFAVLCELLPAAVPSLAVSLLTVTKGRFDAFLRKDLHAALSCPETGVRDPTGSGWADLSGDPFLWDRFSRCLFPGALLYRLTARLQATEREFSALVEAVHHRRGWMTPYNVRHNFSSPLRVEEVAGVEQVARLQQSVENLIRSARDSLVDILEPFAISEWIEQRLYPMVTELDSIARDAAVLKSKRTWPARPLPPLEELRRFGITVPPLPSAQPQMETKKEHRQGNGIDRLIKQLNKWSIRASTPFRCDAASTCLSSYFRVRLNLEMRFAVSFAYRLGFSAWRRKSTILAAIGTLLLLLVCLQYSSFGGRTEGKIFAVEDSSSTEELPSGGSKQRRVQFVLNQVDVAPSEKPSRLPDPPAREDLERRHAFLQQYADDK</sequence>
<dbReference type="Gene3D" id="3.20.20.80">
    <property type="entry name" value="Glycosidases"/>
    <property type="match status" value="1"/>
</dbReference>
<dbReference type="GO" id="GO:0005975">
    <property type="term" value="P:carbohydrate metabolic process"/>
    <property type="evidence" value="ECO:0007669"/>
    <property type="project" value="InterPro"/>
</dbReference>
<dbReference type="Pfam" id="PF00728">
    <property type="entry name" value="Glyco_hydro_20"/>
    <property type="match status" value="1"/>
</dbReference>
<evidence type="ECO:0000313" key="7">
    <source>
        <dbReference type="EMBL" id="KAG8234758.1"/>
    </source>
</evidence>
<protein>
    <recommendedName>
        <fullName evidence="3">beta-N-acetylhexosaminidase</fullName>
        <ecNumber evidence="3">3.2.1.52</ecNumber>
    </recommendedName>
</protein>
<accession>A0A8K0KI50</accession>
<dbReference type="PANTHER" id="PTHR21040:SF8">
    <property type="entry name" value="BCDNA.GH04120"/>
    <property type="match status" value="1"/>
</dbReference>
<comment type="similarity">
    <text evidence="2">Belongs to the glycosyl hydrolase 20 family.</text>
</comment>
<dbReference type="GO" id="GO:0004563">
    <property type="term" value="F:beta-N-acetylhexosaminidase activity"/>
    <property type="evidence" value="ECO:0007669"/>
    <property type="project" value="UniProtKB-EC"/>
</dbReference>
<dbReference type="Proteomes" id="UP000792457">
    <property type="component" value="Unassembled WGS sequence"/>
</dbReference>
<dbReference type="OrthoDB" id="10023921at2759"/>
<gene>
    <name evidence="7" type="ORF">J437_LFUL006590</name>
</gene>
<evidence type="ECO:0000256" key="4">
    <source>
        <dbReference type="ARBA" id="ARBA00022801"/>
    </source>
</evidence>
<dbReference type="InterPro" id="IPR015883">
    <property type="entry name" value="Glyco_hydro_20_cat"/>
</dbReference>